<dbReference type="CDD" id="cd12035">
    <property type="entry name" value="SH3_MPP1-like"/>
    <property type="match status" value="1"/>
</dbReference>
<dbReference type="PROSITE" id="PS00856">
    <property type="entry name" value="GUANYLATE_KINASE_1"/>
    <property type="match status" value="1"/>
</dbReference>
<dbReference type="Gene3D" id="2.30.42.10">
    <property type="match status" value="1"/>
</dbReference>
<dbReference type="PROSITE" id="PS50106">
    <property type="entry name" value="PDZ"/>
    <property type="match status" value="1"/>
</dbReference>
<dbReference type="InterPro" id="IPR036028">
    <property type="entry name" value="SH3-like_dom_sf"/>
</dbReference>
<dbReference type="Gene3D" id="3.30.200.20">
    <property type="entry name" value="Phosphorylase Kinase, domain 1"/>
    <property type="match status" value="1"/>
</dbReference>
<organism evidence="9 10">
    <name type="scientific">Monodon monoceros</name>
    <name type="common">Narwhal</name>
    <name type="synonym">Ceratodon monodon</name>
    <dbReference type="NCBI Taxonomy" id="40151"/>
    <lineage>
        <taxon>Eukaryota</taxon>
        <taxon>Metazoa</taxon>
        <taxon>Chordata</taxon>
        <taxon>Craniata</taxon>
        <taxon>Vertebrata</taxon>
        <taxon>Euteleostomi</taxon>
        <taxon>Mammalia</taxon>
        <taxon>Eutheria</taxon>
        <taxon>Laurasiatheria</taxon>
        <taxon>Artiodactyla</taxon>
        <taxon>Whippomorpha</taxon>
        <taxon>Cetacea</taxon>
        <taxon>Odontoceti</taxon>
        <taxon>Monodontidae</taxon>
        <taxon>Monodon</taxon>
    </lineage>
</organism>
<dbReference type="InterPro" id="IPR036034">
    <property type="entry name" value="PDZ_sf"/>
</dbReference>
<name>A0A4V5P814_MONMO</name>
<dbReference type="SMART" id="SM00220">
    <property type="entry name" value="S_TKc"/>
    <property type="match status" value="1"/>
</dbReference>
<dbReference type="InterPro" id="IPR050716">
    <property type="entry name" value="MAGUK"/>
</dbReference>
<dbReference type="SUPFAM" id="SSF50044">
    <property type="entry name" value="SH3-domain"/>
    <property type="match status" value="1"/>
</dbReference>
<dbReference type="Pfam" id="PF00625">
    <property type="entry name" value="Guanylate_kin"/>
    <property type="match status" value="1"/>
</dbReference>
<dbReference type="PANTHER" id="PTHR23122">
    <property type="entry name" value="MEMBRANE-ASSOCIATED GUANYLATE KINASE MAGUK"/>
    <property type="match status" value="1"/>
</dbReference>
<dbReference type="Pfam" id="PF00069">
    <property type="entry name" value="Pkinase"/>
    <property type="match status" value="1"/>
</dbReference>
<evidence type="ECO:0000256" key="2">
    <source>
        <dbReference type="ARBA" id="ARBA00022443"/>
    </source>
</evidence>
<evidence type="ECO:0000256" key="3">
    <source>
        <dbReference type="PROSITE-ProRule" id="PRU00192"/>
    </source>
</evidence>
<evidence type="ECO:0000313" key="10">
    <source>
        <dbReference type="Proteomes" id="UP000308365"/>
    </source>
</evidence>
<sequence length="663" mass="76318">MADDDVLFEDVYELCEVIGNMDGADLCFEIVKRADAGFVYSEAVASHYMRQILEALRYCHDNNIIHRDVKVEMNPRQWSHISESAKDLVRRMLMLDPAERITVYEALNHPWLKERDRYAYKIHLPETVEQLRKFNARRKLKGAVLAAVSSHKFNSFYGDPPEELPDFSEDPTSSDPTLHFIQSNICRAVSQVLDSLEEIHALTDCSEKDLDFLHSVFQDQHLHTLLDLYDKINTKSSPQIRNPPSDAVQRAKEVLEEISCYPENNDAKELKRILTQPHFMTHDVVAHEVYSDEALRVTPPPTSPYLNGDSPESANGDMDMENVTRVRLVQFQKNTDEPMGITLKMNELNHCIVARIMHGGMIHRQGTLHVGDEIREINGISVANQTVEQLQKMLREMRGSITFKIVPSYRTQSSSCEIYVRAQFEYDPAKDDLIPCKEAGIRFRVGDIIQIISKDDHNWWQGKLENSKNGTAGLIPSPELQEWRVACIAMEKTKQEQQASCTWFGKKKKQYKDKYLAKHNAVFDQLDLVTYEEVVKLTAFKRKTLVLLGAHGVGRRHIKNTLITKHPDRFAYPIPHTTRPPKKDEENGKNYYFVSHDQMMQDISNNEYLEYGSHEDAMYGTKLETIRKIHEQGLIAILDVEPQLTLDHQSLCQHLTLIASKKF</sequence>
<dbReference type="SMART" id="SM00326">
    <property type="entry name" value="SH3"/>
    <property type="match status" value="1"/>
</dbReference>
<evidence type="ECO:0000259" key="8">
    <source>
        <dbReference type="PROSITE" id="PS51022"/>
    </source>
</evidence>
<dbReference type="CDD" id="cd10831">
    <property type="entry name" value="PDZ_CASK-like"/>
    <property type="match status" value="1"/>
</dbReference>
<evidence type="ECO:0008006" key="11">
    <source>
        <dbReference type="Google" id="ProtNLM"/>
    </source>
</evidence>
<dbReference type="SUPFAM" id="SSF52540">
    <property type="entry name" value="P-loop containing nucleoside triphosphate hydrolases"/>
    <property type="match status" value="1"/>
</dbReference>
<dbReference type="SUPFAM" id="SSF56112">
    <property type="entry name" value="Protein kinase-like (PK-like)"/>
    <property type="match status" value="1"/>
</dbReference>
<dbReference type="PROSITE" id="PS50002">
    <property type="entry name" value="SH3"/>
    <property type="match status" value="1"/>
</dbReference>
<dbReference type="AlphaFoldDB" id="A0A4V5P814"/>
<dbReference type="InterPro" id="IPR020590">
    <property type="entry name" value="Guanylate_kinase_CS"/>
</dbReference>
<dbReference type="GO" id="GO:0005524">
    <property type="term" value="F:ATP binding"/>
    <property type="evidence" value="ECO:0007669"/>
    <property type="project" value="InterPro"/>
</dbReference>
<dbReference type="EMBL" id="RWIC01000570">
    <property type="protein sequence ID" value="TKC42180.1"/>
    <property type="molecule type" value="Genomic_DNA"/>
</dbReference>
<dbReference type="Gene3D" id="6.10.140.620">
    <property type="match status" value="1"/>
</dbReference>
<dbReference type="FunFam" id="1.10.510.10:FF:001592">
    <property type="entry name" value="Peripheral plasma membrane protein CASK"/>
    <property type="match status" value="1"/>
</dbReference>
<comment type="similarity">
    <text evidence="1">Belongs to the MAGUK family.</text>
</comment>
<dbReference type="InterPro" id="IPR000719">
    <property type="entry name" value="Prot_kinase_dom"/>
</dbReference>
<feature type="domain" description="L27" evidence="8">
    <location>
        <begin position="244"/>
        <end position="293"/>
    </location>
</feature>
<dbReference type="SMART" id="SM00569">
    <property type="entry name" value="L27"/>
    <property type="match status" value="2"/>
</dbReference>
<dbReference type="SUPFAM" id="SSF50156">
    <property type="entry name" value="PDZ domain-like"/>
    <property type="match status" value="1"/>
</dbReference>
<reference evidence="10" key="1">
    <citation type="journal article" date="2019" name="IScience">
        <title>Narwhal Genome Reveals Long-Term Low Genetic Diversity despite Current Large Abundance Size.</title>
        <authorList>
            <person name="Westbury M.V."/>
            <person name="Petersen B."/>
            <person name="Garde E."/>
            <person name="Heide-Jorgensen M.P."/>
            <person name="Lorenzen E.D."/>
        </authorList>
    </citation>
    <scope>NUCLEOTIDE SEQUENCE [LARGE SCALE GENOMIC DNA]</scope>
</reference>
<dbReference type="InterPro" id="IPR014775">
    <property type="entry name" value="L27_C"/>
</dbReference>
<protein>
    <recommendedName>
        <fullName evidence="11">Calcium/calmodulin-dependent serine protein kinase</fullName>
    </recommendedName>
</protein>
<dbReference type="Pfam" id="PF07653">
    <property type="entry name" value="SH3_2"/>
    <property type="match status" value="1"/>
</dbReference>
<dbReference type="Gene3D" id="3.40.50.300">
    <property type="entry name" value="P-loop containing nucleotide triphosphate hydrolases"/>
    <property type="match status" value="1"/>
</dbReference>
<dbReference type="InterPro" id="IPR004172">
    <property type="entry name" value="L27_dom"/>
</dbReference>
<proteinExistence type="inferred from homology"/>
<dbReference type="InterPro" id="IPR011009">
    <property type="entry name" value="Kinase-like_dom_sf"/>
</dbReference>
<dbReference type="Proteomes" id="UP000308365">
    <property type="component" value="Unassembled WGS sequence"/>
</dbReference>
<keyword evidence="2 3" id="KW-0728">SH3 domain</keyword>
<dbReference type="FunFam" id="2.30.42.10:FF:000016">
    <property type="entry name" value="peripheral plasma membrane protein CASK isoform X2"/>
    <property type="match status" value="1"/>
</dbReference>
<dbReference type="Gene3D" id="2.30.30.40">
    <property type="entry name" value="SH3 Domains"/>
    <property type="match status" value="1"/>
</dbReference>
<accession>A0A4V5P814</accession>
<gene>
    <name evidence="9" type="ORF">EI555_014123</name>
</gene>
<dbReference type="PROSITE" id="PS50052">
    <property type="entry name" value="GUANYLATE_KINASE_2"/>
    <property type="match status" value="1"/>
</dbReference>
<dbReference type="InterPro" id="IPR008145">
    <property type="entry name" value="GK/Ca_channel_bsu"/>
</dbReference>
<feature type="domain" description="PDZ" evidence="7">
    <location>
        <begin position="328"/>
        <end position="409"/>
    </location>
</feature>
<evidence type="ECO:0000256" key="1">
    <source>
        <dbReference type="ARBA" id="ARBA00007014"/>
    </source>
</evidence>
<dbReference type="InterPro" id="IPR036892">
    <property type="entry name" value="L27_dom_sf"/>
</dbReference>
<dbReference type="Pfam" id="PF00595">
    <property type="entry name" value="PDZ"/>
    <property type="match status" value="1"/>
</dbReference>
<dbReference type="Pfam" id="PF02828">
    <property type="entry name" value="L27"/>
    <property type="match status" value="2"/>
</dbReference>
<evidence type="ECO:0000256" key="4">
    <source>
        <dbReference type="SAM" id="MobiDB-lite"/>
    </source>
</evidence>
<dbReference type="SUPFAM" id="SSF101288">
    <property type="entry name" value="L27 domain"/>
    <property type="match status" value="2"/>
</dbReference>
<dbReference type="Gene3D" id="1.10.510.10">
    <property type="entry name" value="Transferase(Phosphotransferase) domain 1"/>
    <property type="match status" value="2"/>
</dbReference>
<dbReference type="InterPro" id="IPR027417">
    <property type="entry name" value="P-loop_NTPase"/>
</dbReference>
<dbReference type="GO" id="GO:0004672">
    <property type="term" value="F:protein kinase activity"/>
    <property type="evidence" value="ECO:0007669"/>
    <property type="project" value="InterPro"/>
</dbReference>
<dbReference type="InterPro" id="IPR001478">
    <property type="entry name" value="PDZ"/>
</dbReference>
<feature type="domain" description="L27" evidence="8">
    <location>
        <begin position="187"/>
        <end position="240"/>
    </location>
</feature>
<feature type="domain" description="SH3" evidence="5">
    <location>
        <begin position="415"/>
        <end position="485"/>
    </location>
</feature>
<evidence type="ECO:0000259" key="7">
    <source>
        <dbReference type="PROSITE" id="PS50106"/>
    </source>
</evidence>
<dbReference type="InterPro" id="IPR001452">
    <property type="entry name" value="SH3_domain"/>
</dbReference>
<dbReference type="SMART" id="SM00072">
    <property type="entry name" value="GuKc"/>
    <property type="match status" value="1"/>
</dbReference>
<dbReference type="InterPro" id="IPR008144">
    <property type="entry name" value="Guanylate_kin-like_dom"/>
</dbReference>
<evidence type="ECO:0000313" key="9">
    <source>
        <dbReference type="EMBL" id="TKC42180.1"/>
    </source>
</evidence>
<dbReference type="Gene3D" id="1.10.287.650">
    <property type="entry name" value="L27 domain"/>
    <property type="match status" value="2"/>
</dbReference>
<feature type="domain" description="Guanylate kinase-like" evidence="6">
    <location>
        <begin position="542"/>
        <end position="643"/>
    </location>
</feature>
<evidence type="ECO:0000259" key="6">
    <source>
        <dbReference type="PROSITE" id="PS50052"/>
    </source>
</evidence>
<feature type="region of interest" description="Disordered" evidence="4">
    <location>
        <begin position="296"/>
        <end position="318"/>
    </location>
</feature>
<dbReference type="PROSITE" id="PS51022">
    <property type="entry name" value="L27"/>
    <property type="match status" value="2"/>
</dbReference>
<dbReference type="SMART" id="SM00228">
    <property type="entry name" value="PDZ"/>
    <property type="match status" value="1"/>
</dbReference>
<comment type="caution">
    <text evidence="9">The sequence shown here is derived from an EMBL/GenBank/DDBJ whole genome shotgun (WGS) entry which is preliminary data.</text>
</comment>
<evidence type="ECO:0000259" key="5">
    <source>
        <dbReference type="PROSITE" id="PS50002"/>
    </source>
</evidence>